<proteinExistence type="predicted"/>
<gene>
    <name evidence="2" type="ORF">H9634_10680</name>
</gene>
<keyword evidence="3" id="KW-1185">Reference proteome</keyword>
<sequence>MTITALISASGVAHSATRTSVEDLARSANFEQTYDAEASNFSVEHSGSGARVSVEAPDDAGHAQAGDQPGTSFQVTIPDSRKPVERSGPAEIWSADGRSIVKVNPHASGVEFATAVEPDKGAAELRFDLNAPKDVRLEPGFEGQLLIVDDLNTYGAVDVVTATDSAGASLPSEVKVKGGVLTQSIDAADAAPGAVAASMKLAYTFQYHTDKSFSKSRSLLKKCFNCYFPVKGAPKKFPKKGQVLPLRYGAMNMKCKMRSETFTSTYFSFGFTALKGHAYGKGSTIGFTFRNNRTLIVSARSKSKLLKSRFVREETRAHWKKFADNLRRAR</sequence>
<dbReference type="Proteomes" id="UP000651517">
    <property type="component" value="Unassembled WGS sequence"/>
</dbReference>
<comment type="caution">
    <text evidence="2">The sequence shown here is derived from an EMBL/GenBank/DDBJ whole genome shotgun (WGS) entry which is preliminary data.</text>
</comment>
<reference evidence="2 3" key="1">
    <citation type="submission" date="2020-08" db="EMBL/GenBank/DDBJ databases">
        <title>A Genomic Blueprint of the Chicken Gut Microbiome.</title>
        <authorList>
            <person name="Gilroy R."/>
            <person name="Ravi A."/>
            <person name="Getino M."/>
            <person name="Pursley I."/>
            <person name="Horton D.L."/>
            <person name="Alikhan N.-F."/>
            <person name="Baker D."/>
            <person name="Gharbi K."/>
            <person name="Hall N."/>
            <person name="Watson M."/>
            <person name="Adriaenssens E.M."/>
            <person name="Foster-Nyarko E."/>
            <person name="Jarju S."/>
            <person name="Secka A."/>
            <person name="Antonio M."/>
            <person name="Oren A."/>
            <person name="Chaudhuri R."/>
            <person name="La Ragione R.M."/>
            <person name="Hildebrand F."/>
            <person name="Pallen M.J."/>
        </authorList>
    </citation>
    <scope>NUCLEOTIDE SEQUENCE [LARGE SCALE GENOMIC DNA]</scope>
    <source>
        <strain evidence="2 3">Re57</strain>
    </source>
</reference>
<feature type="region of interest" description="Disordered" evidence="1">
    <location>
        <begin position="45"/>
        <end position="89"/>
    </location>
</feature>
<evidence type="ECO:0000313" key="2">
    <source>
        <dbReference type="EMBL" id="MBD8021243.1"/>
    </source>
</evidence>
<name>A0ABR8WWA6_9MICO</name>
<dbReference type="EMBL" id="JACSPY010000010">
    <property type="protein sequence ID" value="MBD8021243.1"/>
    <property type="molecule type" value="Genomic_DNA"/>
</dbReference>
<organism evidence="2 3">
    <name type="scientific">Brevibacterium gallinarum</name>
    <dbReference type="NCBI Taxonomy" id="2762220"/>
    <lineage>
        <taxon>Bacteria</taxon>
        <taxon>Bacillati</taxon>
        <taxon>Actinomycetota</taxon>
        <taxon>Actinomycetes</taxon>
        <taxon>Micrococcales</taxon>
        <taxon>Brevibacteriaceae</taxon>
        <taxon>Brevibacterium</taxon>
    </lineage>
</organism>
<dbReference type="RefSeq" id="WP_191726637.1">
    <property type="nucleotide sequence ID" value="NZ_JACSPY010000010.1"/>
</dbReference>
<protein>
    <submittedName>
        <fullName evidence="2">Uncharacterized protein</fullName>
    </submittedName>
</protein>
<accession>A0ABR8WWA6</accession>
<evidence type="ECO:0000256" key="1">
    <source>
        <dbReference type="SAM" id="MobiDB-lite"/>
    </source>
</evidence>
<evidence type="ECO:0000313" key="3">
    <source>
        <dbReference type="Proteomes" id="UP000651517"/>
    </source>
</evidence>